<dbReference type="RefSeq" id="WP_147304737.1">
    <property type="nucleotide sequence ID" value="NZ_QTUC01000001.1"/>
</dbReference>
<dbReference type="InterPro" id="IPR014729">
    <property type="entry name" value="Rossmann-like_a/b/a_fold"/>
</dbReference>
<dbReference type="EMBL" id="QTUC01000001">
    <property type="protein sequence ID" value="REF37767.1"/>
    <property type="molecule type" value="Genomic_DNA"/>
</dbReference>
<sequence>MTHRREYGVKHRGEYFFYYSESSRREKTGWVRLRGKDFRSLISAVPKLVGGGRETPVWVQDLCRIACAVHLADRRAARRSSPDRWTRVIHLSVEVGDPSLWQPEVISTLTSMLRVLTADEWLVEVYGGAPPIDAAILLDDMPSVDGFDAVVLLSGGLDSAAYTLDLASRGGVTMYLLSFYLDRHRQPQEAILDEIDRLLRSDYVHSRVNPQVRGSADESNRSRGFLFAAFAVLVATAFNVTSVRIPENGQVAINPSLTPARAASCSTKSVHPWVLWQLNRLIEALGGDVRVVNPLLYLTKGEVCAIARDALQRIGSDAERVLAGTISCGNRSVNRPHHNNCGSCFPCLVRRSGLHAALGADPTTYAATPQDPDDTLADLVDLRCWLETPFTTRDLLAEAPLPPDVDVDRLMDMLHRGREELRAMLDHTFPAWNLAGAGGR</sequence>
<dbReference type="Gene3D" id="3.40.50.620">
    <property type="entry name" value="HUPs"/>
    <property type="match status" value="1"/>
</dbReference>
<organism evidence="1 2">
    <name type="scientific">Thermasporomyces composti</name>
    <dbReference type="NCBI Taxonomy" id="696763"/>
    <lineage>
        <taxon>Bacteria</taxon>
        <taxon>Bacillati</taxon>
        <taxon>Actinomycetota</taxon>
        <taxon>Actinomycetes</taxon>
        <taxon>Propionibacteriales</taxon>
        <taxon>Nocardioidaceae</taxon>
        <taxon>Thermasporomyces</taxon>
    </lineage>
</organism>
<evidence type="ECO:0000313" key="2">
    <source>
        <dbReference type="Proteomes" id="UP000256485"/>
    </source>
</evidence>
<dbReference type="OrthoDB" id="9789567at2"/>
<name>A0A3D9V8C0_THECX</name>
<evidence type="ECO:0000313" key="1">
    <source>
        <dbReference type="EMBL" id="REF37767.1"/>
    </source>
</evidence>
<protein>
    <submittedName>
        <fullName evidence="1">7-cyano-7-deazaguanine synthase in queuosine biosynthesis</fullName>
    </submittedName>
</protein>
<proteinExistence type="predicted"/>
<accession>A0A3D9V8C0</accession>
<comment type="caution">
    <text evidence="1">The sequence shown here is derived from an EMBL/GenBank/DDBJ whole genome shotgun (WGS) entry which is preliminary data.</text>
</comment>
<dbReference type="Proteomes" id="UP000256485">
    <property type="component" value="Unassembled WGS sequence"/>
</dbReference>
<keyword evidence="2" id="KW-1185">Reference proteome</keyword>
<reference evidence="1 2" key="1">
    <citation type="submission" date="2018-08" db="EMBL/GenBank/DDBJ databases">
        <title>Sequencing the genomes of 1000 actinobacteria strains.</title>
        <authorList>
            <person name="Klenk H.-P."/>
        </authorList>
    </citation>
    <scope>NUCLEOTIDE SEQUENCE [LARGE SCALE GENOMIC DNA]</scope>
    <source>
        <strain evidence="1 2">DSM 22891</strain>
    </source>
</reference>
<dbReference type="SUPFAM" id="SSF52402">
    <property type="entry name" value="Adenine nucleotide alpha hydrolases-like"/>
    <property type="match status" value="1"/>
</dbReference>
<gene>
    <name evidence="1" type="ORF">DFJ64_3224</name>
</gene>
<dbReference type="AlphaFoldDB" id="A0A3D9V8C0"/>